<dbReference type="SMART" id="SM00382">
    <property type="entry name" value="AAA"/>
    <property type="match status" value="1"/>
</dbReference>
<accession>A0ABM7ZP20</accession>
<feature type="region of interest" description="Disordered" evidence="6">
    <location>
        <begin position="1"/>
        <end position="28"/>
    </location>
</feature>
<reference evidence="8" key="1">
    <citation type="submission" date="2022-06" db="EMBL/GenBank/DDBJ databases">
        <title>Complete genome sequence of Streptomyces nigrescens HEK616.</title>
        <authorList>
            <person name="Asamizu S."/>
            <person name="Onaka H."/>
        </authorList>
    </citation>
    <scope>NUCLEOTIDE SEQUENCE</scope>
    <source>
        <strain evidence="8">HEK616</strain>
    </source>
</reference>
<dbReference type="EMBL" id="AP026073">
    <property type="protein sequence ID" value="BDM67699.1"/>
    <property type="molecule type" value="Genomic_DNA"/>
</dbReference>
<evidence type="ECO:0000256" key="6">
    <source>
        <dbReference type="SAM" id="MobiDB-lite"/>
    </source>
</evidence>
<keyword evidence="2" id="KW-0813">Transport</keyword>
<evidence type="ECO:0000256" key="2">
    <source>
        <dbReference type="ARBA" id="ARBA00022448"/>
    </source>
</evidence>
<dbReference type="Gene3D" id="3.40.50.300">
    <property type="entry name" value="P-loop containing nucleotide triphosphate hydrolases"/>
    <property type="match status" value="1"/>
</dbReference>
<evidence type="ECO:0000256" key="3">
    <source>
        <dbReference type="ARBA" id="ARBA00022741"/>
    </source>
</evidence>
<dbReference type="PROSITE" id="PS50893">
    <property type="entry name" value="ABC_TRANSPORTER_2"/>
    <property type="match status" value="1"/>
</dbReference>
<dbReference type="CDD" id="cd03230">
    <property type="entry name" value="ABC_DR_subfamily_A"/>
    <property type="match status" value="1"/>
</dbReference>
<keyword evidence="5" id="KW-0046">Antibiotic resistance</keyword>
<dbReference type="InterPro" id="IPR027417">
    <property type="entry name" value="P-loop_NTPase"/>
</dbReference>
<feature type="domain" description="ABC transporter" evidence="7">
    <location>
        <begin position="32"/>
        <end position="255"/>
    </location>
</feature>
<keyword evidence="4 8" id="KW-0067">ATP-binding</keyword>
<dbReference type="SUPFAM" id="SSF52540">
    <property type="entry name" value="P-loop containing nucleoside triphosphate hydrolases"/>
    <property type="match status" value="1"/>
</dbReference>
<dbReference type="Proteomes" id="UP001059597">
    <property type="component" value="Chromosome"/>
</dbReference>
<dbReference type="PANTHER" id="PTHR42711">
    <property type="entry name" value="ABC TRANSPORTER ATP-BINDING PROTEIN"/>
    <property type="match status" value="1"/>
</dbReference>
<name>A0ABM7ZP20_STRNI</name>
<gene>
    <name evidence="8" type="ORF">HEK616_11860</name>
</gene>
<dbReference type="GO" id="GO:0005524">
    <property type="term" value="F:ATP binding"/>
    <property type="evidence" value="ECO:0007669"/>
    <property type="project" value="UniProtKB-KW"/>
</dbReference>
<organism evidence="8 9">
    <name type="scientific">Streptomyces nigrescens</name>
    <dbReference type="NCBI Taxonomy" id="1920"/>
    <lineage>
        <taxon>Bacteria</taxon>
        <taxon>Bacillati</taxon>
        <taxon>Actinomycetota</taxon>
        <taxon>Actinomycetes</taxon>
        <taxon>Kitasatosporales</taxon>
        <taxon>Streptomycetaceae</taxon>
        <taxon>Streptomyces</taxon>
    </lineage>
</organism>
<keyword evidence="3" id="KW-0547">Nucleotide-binding</keyword>
<evidence type="ECO:0000313" key="9">
    <source>
        <dbReference type="Proteomes" id="UP001059597"/>
    </source>
</evidence>
<evidence type="ECO:0000259" key="7">
    <source>
        <dbReference type="PROSITE" id="PS50893"/>
    </source>
</evidence>
<dbReference type="InterPro" id="IPR050763">
    <property type="entry name" value="ABC_transporter_ATP-binding"/>
</dbReference>
<dbReference type="PROSITE" id="PS00211">
    <property type="entry name" value="ABC_TRANSPORTER_1"/>
    <property type="match status" value="1"/>
</dbReference>
<proteinExistence type="predicted"/>
<dbReference type="PANTHER" id="PTHR42711:SF17">
    <property type="entry name" value="ABC TRANSPORTER ATP-BINDING PROTEIN"/>
    <property type="match status" value="1"/>
</dbReference>
<dbReference type="InterPro" id="IPR017871">
    <property type="entry name" value="ABC_transporter-like_CS"/>
</dbReference>
<keyword evidence="9" id="KW-1185">Reference proteome</keyword>
<evidence type="ECO:0000256" key="1">
    <source>
        <dbReference type="ARBA" id="ARBA00004202"/>
    </source>
</evidence>
<protein>
    <submittedName>
        <fullName evidence="8">ABC transporter ATP-binding protein</fullName>
    </submittedName>
</protein>
<feature type="compositionally biased region" description="Basic and acidic residues" evidence="6">
    <location>
        <begin position="327"/>
        <end position="341"/>
    </location>
</feature>
<feature type="compositionally biased region" description="Low complexity" evidence="6">
    <location>
        <begin position="1"/>
        <end position="12"/>
    </location>
</feature>
<evidence type="ECO:0000256" key="5">
    <source>
        <dbReference type="ARBA" id="ARBA00023251"/>
    </source>
</evidence>
<sequence length="341" mass="35373">MTPGTTPETTPGRARQTAQVSPVGRGGDGTAVAFSGVTRSYGAVRAVDGIDLRIAAGETVALLGRNGAGKSTTLNMLLGLLPPSSGTVRLFGGEPETAVRAGRVGAMLQDGKAIPRVTVRELVGFVAATYPRPMDVAEALELAGLAEFAGRRVDRLSGGQAQRVRFAVALAGNPDLLVLDEPTAALDVEARRTFWRAMRAYARRGNTIVFSTHYLEEADDHADRIVVIDRGRVVADGSGEAIKRRAGGSLVSFDLAGAPTAPLSTLPGVHSVEVRGDRALLRTADSDATVLALAGLGLVRGLEVTAASLEDAFLTLTSPDGANADAPNHDAPNHDALKETA</sequence>
<evidence type="ECO:0000256" key="4">
    <source>
        <dbReference type="ARBA" id="ARBA00022840"/>
    </source>
</evidence>
<dbReference type="Pfam" id="PF00005">
    <property type="entry name" value="ABC_tran"/>
    <property type="match status" value="1"/>
</dbReference>
<dbReference type="InterPro" id="IPR003593">
    <property type="entry name" value="AAA+_ATPase"/>
</dbReference>
<comment type="subcellular location">
    <subcellularLocation>
        <location evidence="1">Cell membrane</location>
        <topology evidence="1">Peripheral membrane protein</topology>
    </subcellularLocation>
</comment>
<feature type="region of interest" description="Disordered" evidence="6">
    <location>
        <begin position="319"/>
        <end position="341"/>
    </location>
</feature>
<dbReference type="InterPro" id="IPR003439">
    <property type="entry name" value="ABC_transporter-like_ATP-bd"/>
</dbReference>
<evidence type="ECO:0000313" key="8">
    <source>
        <dbReference type="EMBL" id="BDM67699.1"/>
    </source>
</evidence>